<accession>A0A9D2KKH1</accession>
<comment type="caution">
    <text evidence="2">The sequence shown here is derived from an EMBL/GenBank/DDBJ whole genome shotgun (WGS) entry which is preliminary data.</text>
</comment>
<sequence>MKRNDWILAAAVIVLSVLIFCVQLMLNLSFDKEAAVVLITVNGDHFGTYKLNEDQTVDISGTNTVVIEEGEVYMKEADCPDQICVHHREISRNGESIICLPNQVAVSVQNSADSSLDGVVR</sequence>
<dbReference type="Gene3D" id="2.60.320.10">
    <property type="entry name" value="N-utilization substance G protein NusG, insert domain"/>
    <property type="match status" value="1"/>
</dbReference>
<dbReference type="Proteomes" id="UP000824223">
    <property type="component" value="Unassembled WGS sequence"/>
</dbReference>
<gene>
    <name evidence="2" type="ORF">H9798_04570</name>
</gene>
<evidence type="ECO:0000313" key="2">
    <source>
        <dbReference type="EMBL" id="HJA06408.1"/>
    </source>
</evidence>
<dbReference type="Pfam" id="PF07009">
    <property type="entry name" value="NusG_II"/>
    <property type="match status" value="1"/>
</dbReference>
<evidence type="ECO:0000256" key="1">
    <source>
        <dbReference type="SAM" id="Phobius"/>
    </source>
</evidence>
<dbReference type="InterPro" id="IPR038690">
    <property type="entry name" value="NusG_2_sf"/>
</dbReference>
<keyword evidence="1" id="KW-1133">Transmembrane helix</keyword>
<protein>
    <submittedName>
        <fullName evidence="2">NusG domain II-containing protein</fullName>
    </submittedName>
</protein>
<dbReference type="AlphaFoldDB" id="A0A9D2KKH1"/>
<evidence type="ECO:0000313" key="3">
    <source>
        <dbReference type="Proteomes" id="UP000824223"/>
    </source>
</evidence>
<reference evidence="2" key="2">
    <citation type="submission" date="2021-04" db="EMBL/GenBank/DDBJ databases">
        <authorList>
            <person name="Gilroy R."/>
        </authorList>
    </citation>
    <scope>NUCLEOTIDE SEQUENCE</scope>
    <source>
        <strain evidence="2">ChiSjej2B20-11307</strain>
    </source>
</reference>
<feature type="transmembrane region" description="Helical" evidence="1">
    <location>
        <begin position="6"/>
        <end position="26"/>
    </location>
</feature>
<keyword evidence="1" id="KW-0472">Membrane</keyword>
<dbReference type="CDD" id="cd09911">
    <property type="entry name" value="Lin0431_like"/>
    <property type="match status" value="1"/>
</dbReference>
<organism evidence="2 3">
    <name type="scientific">Candidatus Mediterraneibacter pullicola</name>
    <dbReference type="NCBI Taxonomy" id="2838682"/>
    <lineage>
        <taxon>Bacteria</taxon>
        <taxon>Bacillati</taxon>
        <taxon>Bacillota</taxon>
        <taxon>Clostridia</taxon>
        <taxon>Lachnospirales</taxon>
        <taxon>Lachnospiraceae</taxon>
        <taxon>Mediterraneibacter</taxon>
    </lineage>
</organism>
<dbReference type="EMBL" id="DXAK01000022">
    <property type="protein sequence ID" value="HJA06408.1"/>
    <property type="molecule type" value="Genomic_DNA"/>
</dbReference>
<name>A0A9D2KKH1_9FIRM</name>
<proteinExistence type="predicted"/>
<reference evidence="2" key="1">
    <citation type="journal article" date="2021" name="PeerJ">
        <title>Extensive microbial diversity within the chicken gut microbiome revealed by metagenomics and culture.</title>
        <authorList>
            <person name="Gilroy R."/>
            <person name="Ravi A."/>
            <person name="Getino M."/>
            <person name="Pursley I."/>
            <person name="Horton D.L."/>
            <person name="Alikhan N.F."/>
            <person name="Baker D."/>
            <person name="Gharbi K."/>
            <person name="Hall N."/>
            <person name="Watson M."/>
            <person name="Adriaenssens E.M."/>
            <person name="Foster-Nyarko E."/>
            <person name="Jarju S."/>
            <person name="Secka A."/>
            <person name="Antonio M."/>
            <person name="Oren A."/>
            <person name="Chaudhuri R.R."/>
            <person name="La Ragione R."/>
            <person name="Hildebrand F."/>
            <person name="Pallen M.J."/>
        </authorList>
    </citation>
    <scope>NUCLEOTIDE SEQUENCE</scope>
    <source>
        <strain evidence="2">ChiSjej2B20-11307</strain>
    </source>
</reference>
<keyword evidence="1" id="KW-0812">Transmembrane</keyword>